<organism evidence="2 3">
    <name type="scientific">Acinetobacter ursingii ANC 3649</name>
    <dbReference type="NCBI Taxonomy" id="1257043"/>
    <lineage>
        <taxon>Bacteria</taxon>
        <taxon>Pseudomonadati</taxon>
        <taxon>Pseudomonadota</taxon>
        <taxon>Gammaproteobacteria</taxon>
        <taxon>Moraxellales</taxon>
        <taxon>Moraxellaceae</taxon>
        <taxon>Acinetobacter</taxon>
    </lineage>
</organism>
<dbReference type="GO" id="GO:0006508">
    <property type="term" value="P:proteolysis"/>
    <property type="evidence" value="ECO:0007669"/>
    <property type="project" value="InterPro"/>
</dbReference>
<accession>N9D9K7</accession>
<dbReference type="PATRIC" id="fig|1257043.3.peg.2063"/>
<dbReference type="Pfam" id="PF08367">
    <property type="entry name" value="M16C_assoc"/>
    <property type="match status" value="1"/>
</dbReference>
<dbReference type="InterPro" id="IPR011765">
    <property type="entry name" value="Pept_M16_N"/>
</dbReference>
<proteinExistence type="predicted"/>
<dbReference type="SUPFAM" id="SSF63411">
    <property type="entry name" value="LuxS/MPP-like metallohydrolase"/>
    <property type="match status" value="4"/>
</dbReference>
<dbReference type="GO" id="GO:0046872">
    <property type="term" value="F:metal ion binding"/>
    <property type="evidence" value="ECO:0007669"/>
    <property type="project" value="InterPro"/>
</dbReference>
<dbReference type="Gene3D" id="3.30.830.10">
    <property type="entry name" value="Metalloenzyme, LuxS/M16 peptidase-like"/>
    <property type="match status" value="4"/>
</dbReference>
<dbReference type="PANTHER" id="PTHR43016:SF13">
    <property type="entry name" value="PRESEQUENCE PROTEASE, MITOCHONDRIAL"/>
    <property type="match status" value="1"/>
</dbReference>
<dbReference type="InterPro" id="IPR055130">
    <property type="entry name" value="PreP_C"/>
</dbReference>
<dbReference type="AlphaFoldDB" id="N9D9K7"/>
<feature type="domain" description="Peptidase M16C associated" evidence="1">
    <location>
        <begin position="479"/>
        <end position="728"/>
    </location>
</feature>
<evidence type="ECO:0000313" key="2">
    <source>
        <dbReference type="EMBL" id="ENV79334.1"/>
    </source>
</evidence>
<reference evidence="2 3" key="1">
    <citation type="submission" date="2013-02" db="EMBL/GenBank/DDBJ databases">
        <title>The Genome Sequence of Acinetobacter ursingii NIPH ANC_3649.</title>
        <authorList>
            <consortium name="The Broad Institute Genome Sequencing Platform"/>
            <consortium name="The Broad Institute Genome Sequencing Center for Infectious Disease"/>
            <person name="Cerqueira G."/>
            <person name="Feldgarden M."/>
            <person name="Courvalin P."/>
            <person name="Perichon B."/>
            <person name="Grillot-Courvalin C."/>
            <person name="Clermont D."/>
            <person name="Rocha E."/>
            <person name="Yoon E.-J."/>
            <person name="Nemec A."/>
            <person name="Walker B."/>
            <person name="Young S.K."/>
            <person name="Zeng Q."/>
            <person name="Gargeya S."/>
            <person name="Fitzgerald M."/>
            <person name="Haas B."/>
            <person name="Abouelleil A."/>
            <person name="Alvarado L."/>
            <person name="Arachchi H.M."/>
            <person name="Berlin A.M."/>
            <person name="Chapman S.B."/>
            <person name="Dewar J."/>
            <person name="Goldberg J."/>
            <person name="Griggs A."/>
            <person name="Gujja S."/>
            <person name="Hansen M."/>
            <person name="Howarth C."/>
            <person name="Imamovic A."/>
            <person name="Larimer J."/>
            <person name="McCowan C."/>
            <person name="Murphy C."/>
            <person name="Neiman D."/>
            <person name="Pearson M."/>
            <person name="Priest M."/>
            <person name="Roberts A."/>
            <person name="Saif S."/>
            <person name="Shea T."/>
            <person name="Sisk P."/>
            <person name="Sykes S."/>
            <person name="Wortman J."/>
            <person name="Nusbaum C."/>
            <person name="Birren B."/>
        </authorList>
    </citation>
    <scope>NUCLEOTIDE SEQUENCE [LARGE SCALE GENOMIC DNA]</scope>
    <source>
        <strain evidence="2 3">ANC 3649</strain>
    </source>
</reference>
<dbReference type="InterPro" id="IPR013578">
    <property type="entry name" value="Peptidase_M16C_assoc"/>
</dbReference>
<keyword evidence="3" id="KW-1185">Reference proteome</keyword>
<dbReference type="InterPro" id="IPR007863">
    <property type="entry name" value="Peptidase_M16_C"/>
</dbReference>
<dbReference type="InterPro" id="IPR011249">
    <property type="entry name" value="Metalloenz_LuxS/M16"/>
</dbReference>
<dbReference type="PANTHER" id="PTHR43016">
    <property type="entry name" value="PRESEQUENCE PROTEASE"/>
    <property type="match status" value="1"/>
</dbReference>
<evidence type="ECO:0000259" key="1">
    <source>
        <dbReference type="SMART" id="SM01264"/>
    </source>
</evidence>
<dbReference type="Proteomes" id="UP000013276">
    <property type="component" value="Unassembled WGS sequence"/>
</dbReference>
<evidence type="ECO:0000313" key="3">
    <source>
        <dbReference type="Proteomes" id="UP000013276"/>
    </source>
</evidence>
<dbReference type="HOGENOM" id="CLU_009165_1_0_6"/>
<dbReference type="EMBL" id="APQC01000015">
    <property type="protein sequence ID" value="ENV79334.1"/>
    <property type="molecule type" value="Genomic_DNA"/>
</dbReference>
<name>N9D9K7_9GAMM</name>
<dbReference type="Pfam" id="PF00675">
    <property type="entry name" value="Peptidase_M16"/>
    <property type="match status" value="1"/>
</dbReference>
<comment type="caution">
    <text evidence="2">The sequence shown here is derived from an EMBL/GenBank/DDBJ whole genome shotgun (WGS) entry which is preliminary data.</text>
</comment>
<dbReference type="SMART" id="SM01264">
    <property type="entry name" value="M16C_associated"/>
    <property type="match status" value="1"/>
</dbReference>
<dbReference type="Pfam" id="PF22516">
    <property type="entry name" value="PreP_C"/>
    <property type="match status" value="1"/>
</dbReference>
<protein>
    <recommendedName>
        <fullName evidence="1">Peptidase M16C associated domain-containing protein</fullName>
    </recommendedName>
</protein>
<gene>
    <name evidence="2" type="ORF">F942_02119</name>
</gene>
<dbReference type="Pfam" id="PF05193">
    <property type="entry name" value="Peptidase_M16_C"/>
    <property type="match status" value="1"/>
</dbReference>
<sequence>METNYQSEILGDHMTVDVTGTINQTVHPAFQLVRQHHVEALDILVSEYAHKVTGAVHYHLATSHDENVFLVAFRTQPMDSKGTAHILEHTALCGSEKFPVRDPFFLMIRRSLNTFMNAFTAADWTAYPFATQNKKDFQNLLSVYLDAAFAANLNPLDFAQEGIRIELENGEPVYKGVVFNEMKGAMSAPSDQLYHQLAYHLFPETTYHYNSGGDPKDIPDLSYEQLVNFYKSHYHPSNAVFMTFGNQSAYDLQEQFEKLALAKFEKGTTLYSTPEKRLTAPIEVTETYAVDSEDLTDKTYHVLAWLLPQASDIKLRLGMRLVEGILLENSASPLRHYLETCGYAQSTGPLMGVDDSNFEMTFYCAVQGSNAEHAEEFKQGVLKVLQDVASKPIDQALVDAILHQIELHQREINGDGMPYGLSLILNGLGSAIHHNDPIHVWDVDTAIDQVKEELEDPMWLSNLIQTYLLDNSHRVQMTLIPDAEKSVKEQADEKARLTKIAEHLTDADRAEIEAKTQALKERQDTPDDLDLLPKVGLEDVPADLHIVQGQLREIISNRHDYPLNLYHAGTNGIYYQQVLIEIPEEVVQSPYFSLLSILMGEVGAGEYDYLTLQQVQTALSGGLGMGASLRSKVDDKGKISAWLTLTTKSLNERLDAIGLLKLAFEKLRFDEKDRIIELLQQRKTRWKSRLSGSGHSYAMQAASRNMSALAQRDYHNTGLGALNWLSDLVDDIEQNDTAYDQLINELKAIHLKLLQAPKQFLLVCEEQLSEQLIEEIQNVWDKVEIDTQIPEIQNISHSENDHDEAWLIQTNVQFCASAYPAIEVAHPDAAPLMVLAAYLRNGYLHSAIREKGGAYGGGASYDGNACSFRFYSYRDPRLAETFKDFEASVEWLLHTQQQPHQLEEAILGLVSSMDKPGSPAGEAITACYALLHARTPAFRKTLRERLLNVTVEDLQRVAQQYLIDQKPIKAVVAPFAKREQLEQLGFQIKQVD</sequence>
<dbReference type="FunFam" id="3.30.830.10:FF:000011">
    <property type="entry name" value="Presequence protease, mitochondrial"/>
    <property type="match status" value="1"/>
</dbReference>